<dbReference type="InterPro" id="IPR000525">
    <property type="entry name" value="Initiator_Rep_WH1"/>
</dbReference>
<dbReference type="GO" id="GO:0003887">
    <property type="term" value="F:DNA-directed DNA polymerase activity"/>
    <property type="evidence" value="ECO:0007669"/>
    <property type="project" value="InterPro"/>
</dbReference>
<dbReference type="GO" id="GO:0006270">
    <property type="term" value="P:DNA replication initiation"/>
    <property type="evidence" value="ECO:0007669"/>
    <property type="project" value="InterPro"/>
</dbReference>
<comment type="caution">
    <text evidence="4">The sequence shown here is derived from an EMBL/GenBank/DDBJ whole genome shotgun (WGS) entry which is preliminary data.</text>
</comment>
<dbReference type="Gene3D" id="1.10.10.10">
    <property type="entry name" value="Winged helix-like DNA-binding domain superfamily/Winged helix DNA-binding domain"/>
    <property type="match status" value="2"/>
</dbReference>
<sequence>MNEITRYHNSLNTIPMRKWTAEEQNFFFAILTQIRDKGTEVITFDTYQLREFADYTNRHGGDFKQTMKNLSSKLENLRYREETQNSYSSMLLFQRFRADWTLDLSEITLELRVTDYFEYIINQLNANFTQFELEQFTNLRSTYAKTMFRHIKQWRTKGVIGGFPDGEIPKDVLYQMLDVPVSMQKANNFKFKVLKPIIDELSPLFAGFKIKPIKARKQGNPIIAYKVSWKQEQTGNWVDGKFENERQNTGPGSKTPDWSDPNYKNQTTEEEIKNLEQIKKQAIEKINFENEEQTSFDI</sequence>
<dbReference type="RefSeq" id="WP_172209883.1">
    <property type="nucleotide sequence ID" value="NZ_BLLI01000098.1"/>
</dbReference>
<evidence type="ECO:0000313" key="4">
    <source>
        <dbReference type="EMBL" id="GFH43446.1"/>
    </source>
</evidence>
<dbReference type="SUPFAM" id="SSF46785">
    <property type="entry name" value="Winged helix' DNA-binding domain"/>
    <property type="match status" value="1"/>
</dbReference>
<feature type="domain" description="Initiator Rep protein WH1" evidence="3">
    <location>
        <begin position="6"/>
        <end position="152"/>
    </location>
</feature>
<feature type="region of interest" description="Disordered" evidence="2">
    <location>
        <begin position="240"/>
        <end position="266"/>
    </location>
</feature>
<organism evidence="4 5">
    <name type="scientific">Pseudolactococcus hodotermopsidis</name>
    <dbReference type="NCBI Taxonomy" id="2709157"/>
    <lineage>
        <taxon>Bacteria</taxon>
        <taxon>Bacillati</taxon>
        <taxon>Bacillota</taxon>
        <taxon>Bacilli</taxon>
        <taxon>Lactobacillales</taxon>
        <taxon>Streptococcaceae</taxon>
        <taxon>Pseudolactococcus</taxon>
    </lineage>
</organism>
<dbReference type="Pfam" id="PF21205">
    <property type="entry name" value="Rep3_C"/>
    <property type="match status" value="1"/>
</dbReference>
<evidence type="ECO:0000259" key="3">
    <source>
        <dbReference type="Pfam" id="PF01051"/>
    </source>
</evidence>
<evidence type="ECO:0000256" key="2">
    <source>
        <dbReference type="SAM" id="MobiDB-lite"/>
    </source>
</evidence>
<reference evidence="4 5" key="1">
    <citation type="submission" date="2020-02" db="EMBL/GenBank/DDBJ databases">
        <title>Draft genome sequence of Lactococcus sp. Hs30E4-3.</title>
        <authorList>
            <person name="Noda S."/>
            <person name="Yuki M."/>
            <person name="Ohkuma M."/>
        </authorList>
    </citation>
    <scope>NUCLEOTIDE SEQUENCE [LARGE SCALE GENOMIC DNA]</scope>
    <source>
        <strain evidence="4 5">Hs30E4-3</strain>
    </source>
</reference>
<proteinExistence type="inferred from homology"/>
<dbReference type="Pfam" id="PF01051">
    <property type="entry name" value="Rep3_N"/>
    <property type="match status" value="1"/>
</dbReference>
<accession>A0A6A0BF96</accession>
<dbReference type="AlphaFoldDB" id="A0A6A0BF96"/>
<gene>
    <name evidence="4" type="ORF">Hs30E_19970</name>
</gene>
<dbReference type="EMBL" id="BLLI01000098">
    <property type="protein sequence ID" value="GFH43446.1"/>
    <property type="molecule type" value="Genomic_DNA"/>
</dbReference>
<dbReference type="Proteomes" id="UP000480303">
    <property type="component" value="Unassembled WGS sequence"/>
</dbReference>
<protein>
    <submittedName>
        <fullName evidence="4">RepB family plasmid replication initiator protein</fullName>
    </submittedName>
</protein>
<dbReference type="InterPro" id="IPR036388">
    <property type="entry name" value="WH-like_DNA-bd_sf"/>
</dbReference>
<name>A0A6A0BF96_9LACT</name>
<dbReference type="InterPro" id="IPR036390">
    <property type="entry name" value="WH_DNA-bd_sf"/>
</dbReference>
<evidence type="ECO:0000256" key="1">
    <source>
        <dbReference type="ARBA" id="ARBA00038283"/>
    </source>
</evidence>
<comment type="similarity">
    <text evidence="1">Belongs to the initiator RepB protein family.</text>
</comment>
<keyword evidence="5" id="KW-1185">Reference proteome</keyword>
<evidence type="ECO:0000313" key="5">
    <source>
        <dbReference type="Proteomes" id="UP000480303"/>
    </source>
</evidence>